<gene>
    <name evidence="1" type="ORF">CFX0092_B0277</name>
</gene>
<sequence length="87" mass="9532">MMNAYRAVLKGNRLEWMEEPPPEMANGGVQVVVLMLENPVGSYPSRGEAMAAALAGLAETGGPTSFGDPLVWQREIREDRPLYGRDL</sequence>
<name>A0A160T601_9CHLR</name>
<evidence type="ECO:0000313" key="2">
    <source>
        <dbReference type="Proteomes" id="UP000215027"/>
    </source>
</evidence>
<proteinExistence type="predicted"/>
<keyword evidence="2" id="KW-1185">Reference proteome</keyword>
<dbReference type="RefSeq" id="WP_095045174.1">
    <property type="nucleotide sequence ID" value="NZ_LN890656.1"/>
</dbReference>
<accession>A0A160T601</accession>
<protein>
    <submittedName>
        <fullName evidence="1">Uncharacterized protein</fullName>
    </submittedName>
</protein>
<dbReference type="AlphaFoldDB" id="A0A160T601"/>
<dbReference type="OrthoDB" id="462343at2"/>
<organism evidence="1 2">
    <name type="scientific">Candidatus Promineifilum breve</name>
    <dbReference type="NCBI Taxonomy" id="1806508"/>
    <lineage>
        <taxon>Bacteria</taxon>
        <taxon>Bacillati</taxon>
        <taxon>Chloroflexota</taxon>
        <taxon>Ardenticatenia</taxon>
        <taxon>Candidatus Promineifilales</taxon>
        <taxon>Candidatus Promineifilaceae</taxon>
        <taxon>Candidatus Promineifilum</taxon>
    </lineage>
</organism>
<dbReference type="EMBL" id="LN890656">
    <property type="protein sequence ID" value="CUS05811.1"/>
    <property type="molecule type" value="Genomic_DNA"/>
</dbReference>
<dbReference type="KEGG" id="pbf:CFX0092_B0277"/>
<reference evidence="1" key="1">
    <citation type="submission" date="2016-01" db="EMBL/GenBank/DDBJ databases">
        <authorList>
            <person name="Mcilroy J.S."/>
            <person name="Karst M S."/>
            <person name="Albertsen M."/>
        </authorList>
    </citation>
    <scope>NUCLEOTIDE SEQUENCE</scope>
    <source>
        <strain evidence="1">Cfx-K</strain>
    </source>
</reference>
<dbReference type="Proteomes" id="UP000215027">
    <property type="component" value="Chromosome II"/>
</dbReference>
<evidence type="ECO:0000313" key="1">
    <source>
        <dbReference type="EMBL" id="CUS05811.1"/>
    </source>
</evidence>